<accession>A0A3B0YMZ0</accession>
<dbReference type="AlphaFoldDB" id="A0A3B0YMZ0"/>
<protein>
    <submittedName>
        <fullName evidence="1">Uncharacterized protein</fullName>
    </submittedName>
</protein>
<gene>
    <name evidence="1" type="ORF">MNBD_GAMMA10-3237</name>
</gene>
<reference evidence="1" key="1">
    <citation type="submission" date="2018-06" db="EMBL/GenBank/DDBJ databases">
        <authorList>
            <person name="Zhirakovskaya E."/>
        </authorList>
    </citation>
    <scope>NUCLEOTIDE SEQUENCE</scope>
</reference>
<sequence>QQLILSIKPKKIIIDSFPCGIRGELNRLPALENISTTLIARSLRWQTYKKYCYLSSIKFDQVLRIEPLETDYLHYLSEISTTIQDLSLSDYCPPSVNAMHLKGLGITDDMPLWIVSHSGPQAEVIELLDYANDMMEVEKVNPQVLLISPFKPEHGIKYYHKAVFPACPYFDHAERIITGCGFNSMQETRKYRKRHFFIPFYRRYDDQFARAARHRADCGY</sequence>
<feature type="non-terminal residue" evidence="1">
    <location>
        <position position="1"/>
    </location>
</feature>
<evidence type="ECO:0000313" key="1">
    <source>
        <dbReference type="EMBL" id="VAW70294.1"/>
    </source>
</evidence>
<proteinExistence type="predicted"/>
<dbReference type="EMBL" id="UOFJ01000510">
    <property type="protein sequence ID" value="VAW70294.1"/>
    <property type="molecule type" value="Genomic_DNA"/>
</dbReference>
<organism evidence="1">
    <name type="scientific">hydrothermal vent metagenome</name>
    <dbReference type="NCBI Taxonomy" id="652676"/>
    <lineage>
        <taxon>unclassified sequences</taxon>
        <taxon>metagenomes</taxon>
        <taxon>ecological metagenomes</taxon>
    </lineage>
</organism>
<name>A0A3B0YMZ0_9ZZZZ</name>